<evidence type="ECO:0000313" key="6">
    <source>
        <dbReference type="Proteomes" id="UP001596417"/>
    </source>
</evidence>
<name>A0ABD5YHK7_9EURY</name>
<feature type="domain" description="Pyruvate carboxyltransferase" evidence="4">
    <location>
        <begin position="1"/>
        <end position="247"/>
    </location>
</feature>
<dbReference type="GeneID" id="76198333"/>
<keyword evidence="6" id="KW-1185">Reference proteome</keyword>
<reference evidence="5 6" key="1">
    <citation type="journal article" date="2019" name="Int. J. Syst. Evol. Microbiol.">
        <title>The Global Catalogue of Microorganisms (GCM) 10K type strain sequencing project: providing services to taxonomists for standard genome sequencing and annotation.</title>
        <authorList>
            <consortium name="The Broad Institute Genomics Platform"/>
            <consortium name="The Broad Institute Genome Sequencing Center for Infectious Disease"/>
            <person name="Wu L."/>
            <person name="Ma J."/>
        </authorList>
    </citation>
    <scope>NUCLEOTIDE SEQUENCE [LARGE SCALE GENOMIC DNA]</scope>
    <source>
        <strain evidence="5 6">RDMS1</strain>
    </source>
</reference>
<dbReference type="PROSITE" id="PS00816">
    <property type="entry name" value="AIPM_HOMOCIT_SYNTH_2"/>
    <property type="match status" value="1"/>
</dbReference>
<dbReference type="Proteomes" id="UP001596417">
    <property type="component" value="Unassembled WGS sequence"/>
</dbReference>
<dbReference type="InterPro" id="IPR002034">
    <property type="entry name" value="AIPM/Hcit_synth_CS"/>
</dbReference>
<keyword evidence="2" id="KW-0808">Transferase</keyword>
<evidence type="ECO:0000313" key="5">
    <source>
        <dbReference type="EMBL" id="MFC7188784.1"/>
    </source>
</evidence>
<dbReference type="GO" id="GO:0004410">
    <property type="term" value="F:homocitrate synthase activity"/>
    <property type="evidence" value="ECO:0007669"/>
    <property type="project" value="UniProtKB-EC"/>
</dbReference>
<dbReference type="InterPro" id="IPR013785">
    <property type="entry name" value="Aldolase_TIM"/>
</dbReference>
<evidence type="ECO:0000256" key="2">
    <source>
        <dbReference type="ARBA" id="ARBA00022679"/>
    </source>
</evidence>
<dbReference type="Pfam" id="PF00682">
    <property type="entry name" value="HMGL-like"/>
    <property type="match status" value="1"/>
</dbReference>
<dbReference type="EMBL" id="JBHTAX010000001">
    <property type="protein sequence ID" value="MFC7188784.1"/>
    <property type="molecule type" value="Genomic_DNA"/>
</dbReference>
<proteinExistence type="inferred from homology"/>
<dbReference type="Pfam" id="PF22617">
    <property type="entry name" value="HCS_D2"/>
    <property type="match status" value="1"/>
</dbReference>
<evidence type="ECO:0000256" key="3">
    <source>
        <dbReference type="ARBA" id="ARBA00048363"/>
    </source>
</evidence>
<dbReference type="Gene3D" id="1.10.238.260">
    <property type="match status" value="1"/>
</dbReference>
<protein>
    <submittedName>
        <fullName evidence="5">LeuA family protein</fullName>
    </submittedName>
</protein>
<comment type="catalytic activity">
    <reaction evidence="3">
        <text>acetyl-CoA + 2-oxoglutarate + H2O = (2R)-homocitrate + CoA + H(+)</text>
        <dbReference type="Rhea" id="RHEA:12929"/>
        <dbReference type="ChEBI" id="CHEBI:15377"/>
        <dbReference type="ChEBI" id="CHEBI:15378"/>
        <dbReference type="ChEBI" id="CHEBI:16810"/>
        <dbReference type="ChEBI" id="CHEBI:57287"/>
        <dbReference type="ChEBI" id="CHEBI:57288"/>
        <dbReference type="ChEBI" id="CHEBI:58884"/>
        <dbReference type="EC" id="2.3.3.14"/>
    </reaction>
    <physiologicalReaction direction="left-to-right" evidence="3">
        <dbReference type="Rhea" id="RHEA:12930"/>
    </physiologicalReaction>
</comment>
<sequence length="358" mass="38216">MSLCDVTLREAGQMPGRAYTIEQKIAAGTALDRLGLPLIQTGFPITGEHDTVVTRRLADTLEAEVVAIARAREDDIAAALESGADIIEVFIPISDRQLEAVIDDSRESAFDAAHEAIDSVRDGGAKAHLTLMDAFRTDAASVAPAFEQFDAPITLADTVGARTPPFVAGYLRTLAELGVSINRVGVHFHDDLGLATANALVSSQLGVDRVDVSVASLGERAGNPALEECVVAIEQDGDSGVVLDELVPVCRAVLDSLDETVDPRKAIIGEAVTAHESGLHTAAMLEDPATFEPYDPEMFGGTRQLLFGARTGQSAARELLERAEREPTDERIENLLERLVDDGPLELDAALEMAERVQ</sequence>
<accession>A0ABD5YHK7</accession>
<dbReference type="GO" id="GO:0043436">
    <property type="term" value="P:oxoacid metabolic process"/>
    <property type="evidence" value="ECO:0007669"/>
    <property type="project" value="UniProtKB-ARBA"/>
</dbReference>
<dbReference type="Gene3D" id="3.20.20.70">
    <property type="entry name" value="Aldolase class I"/>
    <property type="match status" value="1"/>
</dbReference>
<dbReference type="CDD" id="cd03174">
    <property type="entry name" value="DRE_TIM_metallolyase"/>
    <property type="match status" value="1"/>
</dbReference>
<evidence type="ECO:0000259" key="4">
    <source>
        <dbReference type="PROSITE" id="PS50991"/>
    </source>
</evidence>
<dbReference type="InterPro" id="IPR054691">
    <property type="entry name" value="LeuA/HCS_post-cat"/>
</dbReference>
<dbReference type="PROSITE" id="PS50991">
    <property type="entry name" value="PYR_CT"/>
    <property type="match status" value="1"/>
</dbReference>
<comment type="similarity">
    <text evidence="1">Belongs to the alpha-IPM synthase/homocitrate synthase family.</text>
</comment>
<dbReference type="AlphaFoldDB" id="A0ABD5YHK7"/>
<dbReference type="SUPFAM" id="SSF51569">
    <property type="entry name" value="Aldolase"/>
    <property type="match status" value="1"/>
</dbReference>
<dbReference type="PANTHER" id="PTHR42880">
    <property type="entry name" value="HOMOCITRATE SYNTHASE"/>
    <property type="match status" value="1"/>
</dbReference>
<gene>
    <name evidence="5" type="ORF">ACFQL7_02220</name>
</gene>
<comment type="caution">
    <text evidence="5">The sequence shown here is derived from an EMBL/GenBank/DDBJ whole genome shotgun (WGS) entry which is preliminary data.</text>
</comment>
<dbReference type="InterPro" id="IPR000891">
    <property type="entry name" value="PYR_CT"/>
</dbReference>
<evidence type="ECO:0000256" key="1">
    <source>
        <dbReference type="ARBA" id="ARBA00006154"/>
    </source>
</evidence>
<dbReference type="PANTHER" id="PTHR42880:SF1">
    <property type="entry name" value="ISOPROPYLMALATE_HOMOCITRATE_CITRAMALATE SYNTHASE FAMILY PROTEIN"/>
    <property type="match status" value="1"/>
</dbReference>
<organism evidence="5 6">
    <name type="scientific">Halocatena marina</name>
    <dbReference type="NCBI Taxonomy" id="2934937"/>
    <lineage>
        <taxon>Archaea</taxon>
        <taxon>Methanobacteriati</taxon>
        <taxon>Methanobacteriota</taxon>
        <taxon>Stenosarchaea group</taxon>
        <taxon>Halobacteria</taxon>
        <taxon>Halobacteriales</taxon>
        <taxon>Natronomonadaceae</taxon>
        <taxon>Halocatena</taxon>
    </lineage>
</organism>
<dbReference type="RefSeq" id="WP_248904401.1">
    <property type="nucleotide sequence ID" value="NZ_CP109979.1"/>
</dbReference>